<dbReference type="InterPro" id="IPR011043">
    <property type="entry name" value="Gal_Oxase/kelch_b-propeller"/>
</dbReference>
<feature type="domain" description="F-box" evidence="1">
    <location>
        <begin position="12"/>
        <end position="57"/>
    </location>
</feature>
<organism evidence="2">
    <name type="scientific">Solanum chilense</name>
    <name type="common">Tomato</name>
    <name type="synonym">Lycopersicon chilense</name>
    <dbReference type="NCBI Taxonomy" id="4083"/>
    <lineage>
        <taxon>Eukaryota</taxon>
        <taxon>Viridiplantae</taxon>
        <taxon>Streptophyta</taxon>
        <taxon>Embryophyta</taxon>
        <taxon>Tracheophyta</taxon>
        <taxon>Spermatophyta</taxon>
        <taxon>Magnoliopsida</taxon>
        <taxon>eudicotyledons</taxon>
        <taxon>Gunneridae</taxon>
        <taxon>Pentapetalae</taxon>
        <taxon>asterids</taxon>
        <taxon>lamiids</taxon>
        <taxon>Solanales</taxon>
        <taxon>Solanaceae</taxon>
        <taxon>Solanoideae</taxon>
        <taxon>Solaneae</taxon>
        <taxon>Solanum</taxon>
        <taxon>Solanum subgen. Lycopersicon</taxon>
    </lineage>
</organism>
<dbReference type="SUPFAM" id="SSF50965">
    <property type="entry name" value="Galactose oxidase, central domain"/>
    <property type="match status" value="1"/>
</dbReference>
<protein>
    <recommendedName>
        <fullName evidence="1">F-box domain-containing protein</fullName>
    </recommendedName>
</protein>
<evidence type="ECO:0000313" key="2">
    <source>
        <dbReference type="EMBL" id="TMW87003.1"/>
    </source>
</evidence>
<reference evidence="2" key="1">
    <citation type="submission" date="2019-05" db="EMBL/GenBank/DDBJ databases">
        <title>The de novo reference genome and transcriptome assemblies of the wild tomato species Solanum chilense.</title>
        <authorList>
            <person name="Stam R."/>
            <person name="Nosenko T."/>
            <person name="Hoerger A.C."/>
            <person name="Stephan W."/>
            <person name="Seidel M.A."/>
            <person name="Kuhn J.M.M."/>
            <person name="Haberer G."/>
            <person name="Tellier A."/>
        </authorList>
    </citation>
    <scope>NUCLEOTIDE SEQUENCE</scope>
    <source>
        <tissue evidence="2">Mature leaves</tissue>
    </source>
</reference>
<name>A0A6N2B4V8_SOLCI</name>
<dbReference type="PANTHER" id="PTHR31672">
    <property type="entry name" value="BNACNNG10540D PROTEIN"/>
    <property type="match status" value="1"/>
</dbReference>
<dbReference type="Gene3D" id="1.20.1280.50">
    <property type="match status" value="1"/>
</dbReference>
<dbReference type="InterPro" id="IPR006527">
    <property type="entry name" value="F-box-assoc_dom_typ1"/>
</dbReference>
<dbReference type="NCBIfam" id="TIGR01640">
    <property type="entry name" value="F_box_assoc_1"/>
    <property type="match status" value="1"/>
</dbReference>
<dbReference type="SMART" id="SM00256">
    <property type="entry name" value="FBOX"/>
    <property type="match status" value="1"/>
</dbReference>
<dbReference type="InterPro" id="IPR001810">
    <property type="entry name" value="F-box_dom"/>
</dbReference>
<gene>
    <name evidence="2" type="ORF">EJD97_020576</name>
</gene>
<dbReference type="InterPro" id="IPR050796">
    <property type="entry name" value="SCF_F-box_component"/>
</dbReference>
<dbReference type="PANTHER" id="PTHR31672:SF13">
    <property type="entry name" value="F-BOX PROTEIN CPR30-LIKE"/>
    <property type="match status" value="1"/>
</dbReference>
<dbReference type="Pfam" id="PF00646">
    <property type="entry name" value="F-box"/>
    <property type="match status" value="1"/>
</dbReference>
<sequence length="386" mass="44607">MKVVKMNWEDIMVGRRQLPKDLLVEVLLWLPVESLVRFKCVSKHWYALITSPSFVEMHFHHKRNHVHLFICNLTLTRESHSIDFSLLPTKIVQGVAPEQKTVHQLQCTSDFWSIIGPVDGLFLVENASVFDEGNAHLALWNPATREVWPLPPASFESQPFRDHDDQFALGFDPLTQDYKVLYVRTFWDEEGLGISPDFFVSVYSLHNNSWKDLKPDFPDCCNLHKSIGATHVNGVYYWICGLRDNIFRMCTFDMGSEQFGEMQGPYIPYTQWGKLMLRGDSLAILVGGFGRPMTSVYDVWEMNLEGSWTKVLSVQPQIGAHKPRNVWEEDKMIFQIAETSQLVVYDPTTRQVIDLGFQLDLIIGRSWVFNYKQSLVQLKRKNDSQG</sequence>
<dbReference type="SUPFAM" id="SSF81383">
    <property type="entry name" value="F-box domain"/>
    <property type="match status" value="1"/>
</dbReference>
<dbReference type="InterPro" id="IPR017451">
    <property type="entry name" value="F-box-assoc_interact_dom"/>
</dbReference>
<proteinExistence type="predicted"/>
<evidence type="ECO:0000259" key="1">
    <source>
        <dbReference type="PROSITE" id="PS50181"/>
    </source>
</evidence>
<dbReference type="CDD" id="cd22157">
    <property type="entry name" value="F-box_AtFBW1-like"/>
    <property type="match status" value="1"/>
</dbReference>
<dbReference type="Pfam" id="PF07734">
    <property type="entry name" value="FBA_1"/>
    <property type="match status" value="1"/>
</dbReference>
<dbReference type="PROSITE" id="PS50181">
    <property type="entry name" value="FBOX"/>
    <property type="match status" value="1"/>
</dbReference>
<dbReference type="AlphaFoldDB" id="A0A6N2B4V8"/>
<dbReference type="EMBL" id="RXGB01006023">
    <property type="protein sequence ID" value="TMW87003.1"/>
    <property type="molecule type" value="Genomic_DNA"/>
</dbReference>
<accession>A0A6N2B4V8</accession>
<comment type="caution">
    <text evidence="2">The sequence shown here is derived from an EMBL/GenBank/DDBJ whole genome shotgun (WGS) entry which is preliminary data.</text>
</comment>
<dbReference type="InterPro" id="IPR036047">
    <property type="entry name" value="F-box-like_dom_sf"/>
</dbReference>